<feature type="transmembrane region" description="Helical" evidence="7">
    <location>
        <begin position="615"/>
        <end position="641"/>
    </location>
</feature>
<evidence type="ECO:0000256" key="7">
    <source>
        <dbReference type="SAM" id="Phobius"/>
    </source>
</evidence>
<reference evidence="9" key="1">
    <citation type="submission" date="2021-11" db="EMBL/GenBank/DDBJ databases">
        <title>A Novel Adlercreutzia Species, isolated from a Allomyrina dichotoma larva feces.</title>
        <authorList>
            <person name="Suh M.K."/>
        </authorList>
    </citation>
    <scope>NUCLEOTIDE SEQUENCE</scope>
    <source>
        <strain evidence="9">JBNU-10</strain>
    </source>
</reference>
<feature type="transmembrane region" description="Helical" evidence="7">
    <location>
        <begin position="308"/>
        <end position="330"/>
    </location>
</feature>
<keyword evidence="5 7" id="KW-0472">Membrane</keyword>
<evidence type="ECO:0000313" key="9">
    <source>
        <dbReference type="EMBL" id="MCI2241597.1"/>
    </source>
</evidence>
<evidence type="ECO:0000256" key="1">
    <source>
        <dbReference type="ARBA" id="ARBA00004651"/>
    </source>
</evidence>
<dbReference type="RefSeq" id="WP_242163903.1">
    <property type="nucleotide sequence ID" value="NZ_JAJMLW010000001.1"/>
</dbReference>
<dbReference type="Proteomes" id="UP001430755">
    <property type="component" value="Unassembled WGS sequence"/>
</dbReference>
<evidence type="ECO:0000256" key="4">
    <source>
        <dbReference type="ARBA" id="ARBA00022989"/>
    </source>
</evidence>
<evidence type="ECO:0000259" key="8">
    <source>
        <dbReference type="PROSITE" id="PS50156"/>
    </source>
</evidence>
<evidence type="ECO:0000256" key="2">
    <source>
        <dbReference type="ARBA" id="ARBA00022475"/>
    </source>
</evidence>
<keyword evidence="4 7" id="KW-1133">Transmembrane helix</keyword>
<dbReference type="EMBL" id="JAJMLW010000001">
    <property type="protein sequence ID" value="MCI2241597.1"/>
    <property type="molecule type" value="Genomic_DNA"/>
</dbReference>
<feature type="transmembrane region" description="Helical" evidence="7">
    <location>
        <begin position="233"/>
        <end position="251"/>
    </location>
</feature>
<feature type="compositionally biased region" description="Low complexity" evidence="6">
    <location>
        <begin position="714"/>
        <end position="728"/>
    </location>
</feature>
<keyword evidence="10" id="KW-1185">Reference proteome</keyword>
<evidence type="ECO:0000313" key="10">
    <source>
        <dbReference type="Proteomes" id="UP001430755"/>
    </source>
</evidence>
<evidence type="ECO:0000256" key="6">
    <source>
        <dbReference type="SAM" id="MobiDB-lite"/>
    </source>
</evidence>
<feature type="transmembrane region" description="Helical" evidence="7">
    <location>
        <begin position="543"/>
        <end position="563"/>
    </location>
</feature>
<name>A0ABS9WH16_9ACTN</name>
<keyword evidence="3 7" id="KW-0812">Transmembrane</keyword>
<dbReference type="InterPro" id="IPR000731">
    <property type="entry name" value="SSD"/>
</dbReference>
<comment type="caution">
    <text evidence="9">The sequence shown here is derived from an EMBL/GenBank/DDBJ whole genome shotgun (WGS) entry which is preliminary data.</text>
</comment>
<feature type="transmembrane region" description="Helical" evidence="7">
    <location>
        <begin position="350"/>
        <end position="369"/>
    </location>
</feature>
<gene>
    <name evidence="9" type="ORF">LPT13_04410</name>
</gene>
<dbReference type="InterPro" id="IPR050545">
    <property type="entry name" value="Mycobact_MmpL"/>
</dbReference>
<comment type="subcellular location">
    <subcellularLocation>
        <location evidence="1">Cell membrane</location>
        <topology evidence="1">Multi-pass membrane protein</topology>
    </subcellularLocation>
</comment>
<sequence>MEKLISGILAHRRAVVAAFVALAAVCAAMIPLVKVNYDMVDYLPPEAQSTEAVRIMAEEFDQAVPNATVLVHDVDVPGALALKDAIASVPGVDSVLWLDDVADLAAPLETLPAATVEPYYRDGAALFQVSVAEGEEGPAVSALRAIADGAGPGNAVAGEAMDTAQMQASMVDQVLKAVAIVVPIIVLLLVLSTLSWIEPVLFLAAIGVSILINMGTNLLLGGVSFVTFSVSPILQLAVSLDYAIFLLHAFAAERHRGGTVEEAMARAMRSSASTIAASATTTLFGFAALAFMQFQIGADLGLNLVKGIALSFVTVMVFLPALTLCLCRVIDRTTHRRLMPSFAGIGGPLAKVRVPALALVAVLAVPAFLGQGSVVFTYQNNVADATLRAGADTLMVEDEFGRQNAAVVLVPRGDVGAEEALARDLESLDAVTGVMAYATTVGAAIPPGFLDEGVVGQFYSDDHARLIAYLDTPLEGDAAFAAVQEVEDAAARHYGEFYVAGQSANLYDMKQVVAVDNVTVSLVAVIAIFLVVAVTFRSLGLPVALLLAIECGIWINLAIPYFTGTEVNFIGYLVINTVQLGATIDYAILLTTHYLRHRRREPARPAMRAALGEAFPSLLVSAGILATAGFALAVSSSIGAVASLGLLLGRGALISLAMVTCFLPALLVYGDGAIRLTTWRSGFWRPGAGGAGTSAPAAAADAAGLAPAAAPGLASADARAARPPAAAPSHPDEGDAS</sequence>
<feature type="domain" description="SSD" evidence="8">
    <location>
        <begin position="202"/>
        <end position="325"/>
    </location>
</feature>
<dbReference type="SUPFAM" id="SSF82866">
    <property type="entry name" value="Multidrug efflux transporter AcrB transmembrane domain"/>
    <property type="match status" value="2"/>
</dbReference>
<keyword evidence="2" id="KW-1003">Cell membrane</keyword>
<feature type="transmembrane region" description="Helical" evidence="7">
    <location>
        <begin position="272"/>
        <end position="296"/>
    </location>
</feature>
<feature type="region of interest" description="Disordered" evidence="6">
    <location>
        <begin position="714"/>
        <end position="737"/>
    </location>
</feature>
<dbReference type="InterPro" id="IPR004869">
    <property type="entry name" value="MMPL_dom"/>
</dbReference>
<feature type="transmembrane region" description="Helical" evidence="7">
    <location>
        <begin position="174"/>
        <end position="194"/>
    </location>
</feature>
<feature type="transmembrane region" description="Helical" evidence="7">
    <location>
        <begin position="201"/>
        <end position="227"/>
    </location>
</feature>
<dbReference type="Pfam" id="PF03176">
    <property type="entry name" value="MMPL"/>
    <property type="match status" value="2"/>
</dbReference>
<proteinExistence type="predicted"/>
<dbReference type="Gene3D" id="1.20.1640.10">
    <property type="entry name" value="Multidrug efflux transporter AcrB transmembrane domain"/>
    <property type="match status" value="2"/>
</dbReference>
<dbReference type="PROSITE" id="PS50156">
    <property type="entry name" value="SSD"/>
    <property type="match status" value="1"/>
</dbReference>
<feature type="transmembrane region" description="Helical" evidence="7">
    <location>
        <begin position="647"/>
        <end position="670"/>
    </location>
</feature>
<dbReference type="PANTHER" id="PTHR33406">
    <property type="entry name" value="MEMBRANE PROTEIN MJ1562-RELATED"/>
    <property type="match status" value="1"/>
</dbReference>
<dbReference type="PANTHER" id="PTHR33406:SF13">
    <property type="entry name" value="MEMBRANE PROTEIN YDFJ"/>
    <property type="match status" value="1"/>
</dbReference>
<feature type="transmembrane region" description="Helical" evidence="7">
    <location>
        <begin position="569"/>
        <end position="595"/>
    </location>
</feature>
<organism evidence="9 10">
    <name type="scientific">Adlercreutzia faecimuris</name>
    <dbReference type="NCBI Taxonomy" id="2897341"/>
    <lineage>
        <taxon>Bacteria</taxon>
        <taxon>Bacillati</taxon>
        <taxon>Actinomycetota</taxon>
        <taxon>Coriobacteriia</taxon>
        <taxon>Eggerthellales</taxon>
        <taxon>Eggerthellaceae</taxon>
        <taxon>Adlercreutzia</taxon>
    </lineage>
</organism>
<protein>
    <submittedName>
        <fullName evidence="9">MMPL family transporter</fullName>
    </submittedName>
</protein>
<evidence type="ECO:0000256" key="5">
    <source>
        <dbReference type="ARBA" id="ARBA00023136"/>
    </source>
</evidence>
<accession>A0ABS9WH16</accession>
<feature type="transmembrane region" description="Helical" evidence="7">
    <location>
        <begin position="518"/>
        <end position="536"/>
    </location>
</feature>
<evidence type="ECO:0000256" key="3">
    <source>
        <dbReference type="ARBA" id="ARBA00022692"/>
    </source>
</evidence>